<reference evidence="8" key="2">
    <citation type="submission" date="2023-06" db="EMBL/GenBank/DDBJ databases">
        <authorList>
            <person name="Kobayashi Y."/>
            <person name="Kayamori A."/>
            <person name="Aoki K."/>
            <person name="Shiwa Y."/>
            <person name="Fujita N."/>
            <person name="Sugita T."/>
            <person name="Iwasaki W."/>
            <person name="Tanaka N."/>
            <person name="Takashima M."/>
        </authorList>
    </citation>
    <scope>NUCLEOTIDE SEQUENCE</scope>
    <source>
        <strain evidence="8">HIS016</strain>
    </source>
</reference>
<keyword evidence="4" id="KW-0862">Zinc</keyword>
<keyword evidence="3 5" id="KW-0863">Zinc-finger</keyword>
<evidence type="ECO:0000256" key="4">
    <source>
        <dbReference type="ARBA" id="ARBA00022833"/>
    </source>
</evidence>
<feature type="domain" description="C2H2-type" evidence="7">
    <location>
        <begin position="347"/>
        <end position="378"/>
    </location>
</feature>
<dbReference type="InterPro" id="IPR013087">
    <property type="entry name" value="Znf_C2H2_type"/>
</dbReference>
<reference evidence="8" key="1">
    <citation type="journal article" date="2023" name="BMC Genomics">
        <title>Chromosome-level genome assemblies of Cutaneotrichosporon spp. (Trichosporonales, Basidiomycota) reveal imbalanced evolution between nucleotide sequences and chromosome synteny.</title>
        <authorList>
            <person name="Kobayashi Y."/>
            <person name="Kayamori A."/>
            <person name="Aoki K."/>
            <person name="Shiwa Y."/>
            <person name="Matsutani M."/>
            <person name="Fujita N."/>
            <person name="Sugita T."/>
            <person name="Iwasaki W."/>
            <person name="Tanaka N."/>
            <person name="Takashima M."/>
        </authorList>
    </citation>
    <scope>NUCLEOTIDE SEQUENCE</scope>
    <source>
        <strain evidence="8">HIS016</strain>
    </source>
</reference>
<evidence type="ECO:0000259" key="7">
    <source>
        <dbReference type="PROSITE" id="PS50157"/>
    </source>
</evidence>
<dbReference type="PANTHER" id="PTHR23057">
    <property type="entry name" value="JUXTAPOSED WITH ANOTHER ZINC FINGER PROTEIN 1"/>
    <property type="match status" value="1"/>
</dbReference>
<feature type="region of interest" description="Disordered" evidence="6">
    <location>
        <begin position="268"/>
        <end position="309"/>
    </location>
</feature>
<evidence type="ECO:0000256" key="1">
    <source>
        <dbReference type="ARBA" id="ARBA00022723"/>
    </source>
</evidence>
<protein>
    <recommendedName>
        <fullName evidence="7">C2H2-type domain-containing protein</fullName>
    </recommendedName>
</protein>
<proteinExistence type="predicted"/>
<dbReference type="PANTHER" id="PTHR23057:SF0">
    <property type="entry name" value="JUXTAPOSED WITH ANOTHER ZINC FINGER PROTEIN 1"/>
    <property type="match status" value="1"/>
</dbReference>
<comment type="caution">
    <text evidence="8">The sequence shown here is derived from an EMBL/GenBank/DDBJ whole genome shotgun (WGS) entry which is preliminary data.</text>
</comment>
<accession>A0AAD3TV28</accession>
<name>A0AAD3TV28_9TREE</name>
<feature type="compositionally biased region" description="Pro residues" evidence="6">
    <location>
        <begin position="272"/>
        <end position="287"/>
    </location>
</feature>
<evidence type="ECO:0000313" key="8">
    <source>
        <dbReference type="EMBL" id="GMK56995.1"/>
    </source>
</evidence>
<dbReference type="PROSITE" id="PS50157">
    <property type="entry name" value="ZINC_FINGER_C2H2_2"/>
    <property type="match status" value="1"/>
</dbReference>
<gene>
    <name evidence="8" type="ORF">CspeluHIS016_0308350</name>
</gene>
<dbReference type="GO" id="GO:0008270">
    <property type="term" value="F:zinc ion binding"/>
    <property type="evidence" value="ECO:0007669"/>
    <property type="project" value="UniProtKB-KW"/>
</dbReference>
<organism evidence="8 9">
    <name type="scientific">Cutaneotrichosporon spelunceum</name>
    <dbReference type="NCBI Taxonomy" id="1672016"/>
    <lineage>
        <taxon>Eukaryota</taxon>
        <taxon>Fungi</taxon>
        <taxon>Dikarya</taxon>
        <taxon>Basidiomycota</taxon>
        <taxon>Agaricomycotina</taxon>
        <taxon>Tremellomycetes</taxon>
        <taxon>Trichosporonales</taxon>
        <taxon>Trichosporonaceae</taxon>
        <taxon>Cutaneotrichosporon</taxon>
    </lineage>
</organism>
<keyword evidence="9" id="KW-1185">Reference proteome</keyword>
<feature type="compositionally biased region" description="Low complexity" evidence="6">
    <location>
        <begin position="288"/>
        <end position="306"/>
    </location>
</feature>
<dbReference type="Proteomes" id="UP001222932">
    <property type="component" value="Unassembled WGS sequence"/>
</dbReference>
<dbReference type="AlphaFoldDB" id="A0AAD3TV28"/>
<dbReference type="GO" id="GO:0005634">
    <property type="term" value="C:nucleus"/>
    <property type="evidence" value="ECO:0007669"/>
    <property type="project" value="TreeGrafter"/>
</dbReference>
<evidence type="ECO:0000313" key="9">
    <source>
        <dbReference type="Proteomes" id="UP001222932"/>
    </source>
</evidence>
<feature type="compositionally biased region" description="Low complexity" evidence="6">
    <location>
        <begin position="43"/>
        <end position="61"/>
    </location>
</feature>
<evidence type="ECO:0000256" key="2">
    <source>
        <dbReference type="ARBA" id="ARBA00022737"/>
    </source>
</evidence>
<evidence type="ECO:0000256" key="3">
    <source>
        <dbReference type="ARBA" id="ARBA00022771"/>
    </source>
</evidence>
<feature type="region of interest" description="Disordered" evidence="6">
    <location>
        <begin position="1"/>
        <end position="61"/>
    </location>
</feature>
<keyword evidence="1" id="KW-0479">Metal-binding</keyword>
<dbReference type="EMBL" id="BTCM01000003">
    <property type="protein sequence ID" value="GMK56995.1"/>
    <property type="molecule type" value="Genomic_DNA"/>
</dbReference>
<evidence type="ECO:0000256" key="5">
    <source>
        <dbReference type="PROSITE-ProRule" id="PRU00042"/>
    </source>
</evidence>
<evidence type="ECO:0000256" key="6">
    <source>
        <dbReference type="SAM" id="MobiDB-lite"/>
    </source>
</evidence>
<sequence>MQQTPSFLPIPGGHNPSPNRQLGFGTGGADGSSRWGEGGMLISSTPPNGSPSSNPHSGFHPGSYGAPLSFSALALGAAQPGSSPYSSSMAMSISPPRWGGPSSLGGFGGGSFVGSVGALGTSYGRNADSRQREIEASFVKDLTCCGRQLSGLHELLEHYEEEHANLAPDMRMAAINAVQSNSNGVKRSFTPNTAGVSTNVSMNHSDVPVLPGMMDMDMDEPAPTPTAMYPQSSININLGSTTTAASPWAGIFRGATVIQPPACVPPSLLSYAPPPPATPVQPTPTPQQQPQQPQTPTTPSQAEPQPKLSQAEIEARVFKKAVKKAEQRAVKEVGGEDDPDAPTEKRFRCPIEGCGKVYKQANGLKYHLTRSINSGHGNVAAMGGLLSLLGEDKV</sequence>
<keyword evidence="2" id="KW-0677">Repeat</keyword>
<dbReference type="InterPro" id="IPR051580">
    <property type="entry name" value="ZnF-Chromatin_assoc"/>
</dbReference>
<dbReference type="Gene3D" id="3.30.160.60">
    <property type="entry name" value="Classic Zinc Finger"/>
    <property type="match status" value="1"/>
</dbReference>